<evidence type="ECO:0000256" key="7">
    <source>
        <dbReference type="HAMAP-Rule" id="MF_02065"/>
    </source>
</evidence>
<proteinExistence type="inferred from homology"/>
<evidence type="ECO:0000313" key="8">
    <source>
        <dbReference type="EMBL" id="ADO76984.1"/>
    </source>
</evidence>
<dbReference type="GO" id="GO:0005886">
    <property type="term" value="C:plasma membrane"/>
    <property type="evidence" value="ECO:0007669"/>
    <property type="project" value="UniProtKB-UniRule"/>
</dbReference>
<dbReference type="KEGG" id="hpk:Hprae_0830"/>
<comment type="function">
    <text evidence="7">Functions as a peptidoglycan terminase that cleaves nascent peptidoglycan strands endolytically to terminate their elongation.</text>
</comment>
<reference evidence="8 9" key="2">
    <citation type="journal article" date="2011" name="Stand. Genomic Sci.">
        <title>Complete genome sequence of the extremely halophilic Halanaerobium praevalens type strain (GSL).</title>
        <authorList>
            <person name="Ivanova N."/>
            <person name="Sikorski J."/>
            <person name="Chertkov O."/>
            <person name="Nolan M."/>
            <person name="Lucas S."/>
            <person name="Hammon N."/>
            <person name="Deshpande S."/>
            <person name="Cheng J.F."/>
            <person name="Tapia R."/>
            <person name="Han C."/>
            <person name="Goodwin L."/>
            <person name="Pitluck S."/>
            <person name="Huntemann M."/>
            <person name="Liolios K."/>
            <person name="Pagani I."/>
            <person name="Mavromatis K."/>
            <person name="Ovchinikova G."/>
            <person name="Pati A."/>
            <person name="Chen A."/>
            <person name="Palaniappan K."/>
            <person name="Land M."/>
            <person name="Hauser L."/>
            <person name="Brambilla E.M."/>
            <person name="Kannan K.P."/>
            <person name="Rohde M."/>
            <person name="Tindall B.J."/>
            <person name="Goker M."/>
            <person name="Detter J.C."/>
            <person name="Woyke T."/>
            <person name="Bristow J."/>
            <person name="Eisen J.A."/>
            <person name="Markowitz V."/>
            <person name="Hugenholtz P."/>
            <person name="Kyrpides N.C."/>
            <person name="Klenk H.P."/>
            <person name="Lapidus A."/>
        </authorList>
    </citation>
    <scope>NUCLEOTIDE SEQUENCE [LARGE SCALE GENOMIC DNA]</scope>
    <source>
        <strain evidence="9">ATCC 33744 / DSM 2228 / GSL</strain>
    </source>
</reference>
<dbReference type="PATRIC" id="fig|572479.3.peg.839"/>
<evidence type="ECO:0000256" key="6">
    <source>
        <dbReference type="ARBA" id="ARBA00023316"/>
    </source>
</evidence>
<evidence type="ECO:0000256" key="2">
    <source>
        <dbReference type="ARBA" id="ARBA00022692"/>
    </source>
</evidence>
<dbReference type="Pfam" id="PF02618">
    <property type="entry name" value="YceG"/>
    <property type="match status" value="1"/>
</dbReference>
<dbReference type="Gene3D" id="3.30.160.60">
    <property type="entry name" value="Classic Zinc Finger"/>
    <property type="match status" value="1"/>
</dbReference>
<dbReference type="NCBIfam" id="TIGR00247">
    <property type="entry name" value="endolytic transglycosylase MltG"/>
    <property type="match status" value="1"/>
</dbReference>
<dbReference type="eggNOG" id="COG1559">
    <property type="taxonomic scope" value="Bacteria"/>
</dbReference>
<reference evidence="9" key="1">
    <citation type="submission" date="2010-10" db="EMBL/GenBank/DDBJ databases">
        <title>The complete genome of Halanaerobium praevalens DSM 2228.</title>
        <authorList>
            <consortium name="US DOE Joint Genome Institute (JGI-PGF)"/>
            <person name="Lucas S."/>
            <person name="Copeland A."/>
            <person name="Lapidus A."/>
            <person name="Glavina del Rio T."/>
            <person name="Dalin E."/>
            <person name="Tice H."/>
            <person name="Bruce D."/>
            <person name="Goodwin L."/>
            <person name="Pitluck S."/>
            <person name="Kyrpides N."/>
            <person name="Mavromatis K."/>
            <person name="Ivanova N."/>
            <person name="Ovchinnikova G."/>
            <person name="Chertkov O."/>
            <person name="Detter J.C."/>
            <person name="Han C."/>
            <person name="Larimer F."/>
            <person name="Land M."/>
            <person name="Hauser L."/>
            <person name="Markowitz V."/>
            <person name="Cheng J.-F."/>
            <person name="Hugenholtz P."/>
            <person name="Woyke T."/>
            <person name="Wu D."/>
            <person name="Tindall B."/>
            <person name="Pomrenke H.G."/>
            <person name="Brambilla E."/>
            <person name="Klenk H.-P."/>
            <person name="Eisen J.A."/>
        </authorList>
    </citation>
    <scope>NUCLEOTIDE SEQUENCE [LARGE SCALE GENOMIC DNA]</scope>
    <source>
        <strain evidence="9">ATCC 33744 / DSM 2228 / GSL</strain>
    </source>
</reference>
<evidence type="ECO:0000256" key="3">
    <source>
        <dbReference type="ARBA" id="ARBA00022989"/>
    </source>
</evidence>
<dbReference type="GO" id="GO:0071555">
    <property type="term" value="P:cell wall organization"/>
    <property type="evidence" value="ECO:0007669"/>
    <property type="project" value="UniProtKB-KW"/>
</dbReference>
<sequence>MKLKKIAFLFLIFILSLSLFLKLDSLIEPVDQVNPKQVRIKIEAGMSGRAIADRLEEKGVIKSSKVFYFLLRLKKINNLRTGYYQISTSNTLLEIITKIQTGKEEEFKITIPEGFTFDEIITRFSELDFPNYESQKLKQEIYQLLPKLKEELNFKANIIKSELIYPVEGIIIPTTYKFPLSYQEADIVNYLVKYFIKNRVPVLKKAAKNNKFSAYELLIIASLIEEEGKIDSENEIIASVIYNRLAKKMPLQLDATVQYALAERTKRVLYSDLEVDSPYNTYKIKELPPTPIASPGAKALKAAINPAATNYLFYFAQADGSHIFSRNYQEHLNKQRQRN</sequence>
<keyword evidence="6 7" id="KW-0961">Cell wall biogenesis/degradation</keyword>
<comment type="similarity">
    <text evidence="7">Belongs to the transglycosylase MltG family.</text>
</comment>
<keyword evidence="3 7" id="KW-1133">Transmembrane helix</keyword>
<evidence type="ECO:0000256" key="5">
    <source>
        <dbReference type="ARBA" id="ARBA00023239"/>
    </source>
</evidence>
<accession>E3DR78</accession>
<evidence type="ECO:0000256" key="4">
    <source>
        <dbReference type="ARBA" id="ARBA00023136"/>
    </source>
</evidence>
<evidence type="ECO:0000313" key="9">
    <source>
        <dbReference type="Proteomes" id="UP000006866"/>
    </source>
</evidence>
<dbReference type="EMBL" id="CP002175">
    <property type="protein sequence ID" value="ADO76984.1"/>
    <property type="molecule type" value="Genomic_DNA"/>
</dbReference>
<dbReference type="STRING" id="572479.Hprae_0830"/>
<dbReference type="GO" id="GO:0009252">
    <property type="term" value="P:peptidoglycan biosynthetic process"/>
    <property type="evidence" value="ECO:0007669"/>
    <property type="project" value="UniProtKB-UniRule"/>
</dbReference>
<dbReference type="InterPro" id="IPR003770">
    <property type="entry name" value="MLTG-like"/>
</dbReference>
<dbReference type="HAMAP" id="MF_02065">
    <property type="entry name" value="MltG"/>
    <property type="match status" value="1"/>
</dbReference>
<feature type="site" description="Important for catalytic activity" evidence="7">
    <location>
        <position position="227"/>
    </location>
</feature>
<evidence type="ECO:0000256" key="1">
    <source>
        <dbReference type="ARBA" id="ARBA00022475"/>
    </source>
</evidence>
<name>E3DR78_HALPG</name>
<dbReference type="GO" id="GO:0008932">
    <property type="term" value="F:lytic endotransglycosylase activity"/>
    <property type="evidence" value="ECO:0007669"/>
    <property type="project" value="UniProtKB-UniRule"/>
</dbReference>
<keyword evidence="5 7" id="KW-0456">Lyase</keyword>
<protein>
    <recommendedName>
        <fullName evidence="7">Endolytic murein transglycosylase</fullName>
        <ecNumber evidence="7">4.2.2.29</ecNumber>
    </recommendedName>
    <alternativeName>
        <fullName evidence="7">Peptidoglycan lytic transglycosylase</fullName>
    </alternativeName>
    <alternativeName>
        <fullName evidence="7">Peptidoglycan polymerization terminase</fullName>
    </alternativeName>
</protein>
<keyword evidence="1 7" id="KW-1003">Cell membrane</keyword>
<dbReference type="Proteomes" id="UP000006866">
    <property type="component" value="Chromosome"/>
</dbReference>
<dbReference type="PANTHER" id="PTHR30518">
    <property type="entry name" value="ENDOLYTIC MUREIN TRANSGLYCOSYLASE"/>
    <property type="match status" value="1"/>
</dbReference>
<dbReference type="PANTHER" id="PTHR30518:SF2">
    <property type="entry name" value="ENDOLYTIC MUREIN TRANSGLYCOSYLASE"/>
    <property type="match status" value="1"/>
</dbReference>
<dbReference type="Gene3D" id="3.30.1490.480">
    <property type="entry name" value="Endolytic murein transglycosylase"/>
    <property type="match status" value="1"/>
</dbReference>
<organism evidence="8 9">
    <name type="scientific">Halanaerobium praevalens (strain ATCC 33744 / DSM 2228 / GSL)</name>
    <dbReference type="NCBI Taxonomy" id="572479"/>
    <lineage>
        <taxon>Bacteria</taxon>
        <taxon>Bacillati</taxon>
        <taxon>Bacillota</taxon>
        <taxon>Clostridia</taxon>
        <taxon>Halanaerobiales</taxon>
        <taxon>Halanaerobiaceae</taxon>
        <taxon>Halanaerobium</taxon>
    </lineage>
</organism>
<dbReference type="HOGENOM" id="CLU_025574_2_2_9"/>
<keyword evidence="9" id="KW-1185">Reference proteome</keyword>
<gene>
    <name evidence="7" type="primary">mltG</name>
    <name evidence="8" type="ordered locus">Hprae_0830</name>
</gene>
<dbReference type="EC" id="4.2.2.29" evidence="7"/>
<comment type="catalytic activity">
    <reaction evidence="7">
        <text>a peptidoglycan chain = a peptidoglycan chain with N-acetyl-1,6-anhydromuramyl-[peptide] at the reducing end + a peptidoglycan chain with N-acetylglucosamine at the non-reducing end.</text>
        <dbReference type="EC" id="4.2.2.29"/>
    </reaction>
</comment>
<dbReference type="AlphaFoldDB" id="E3DR78"/>
<keyword evidence="4 7" id="KW-0472">Membrane</keyword>
<keyword evidence="2 7" id="KW-0812">Transmembrane</keyword>
<dbReference type="RefSeq" id="WP_014553017.1">
    <property type="nucleotide sequence ID" value="NC_017455.1"/>
</dbReference>
<dbReference type="CDD" id="cd08010">
    <property type="entry name" value="MltG_like"/>
    <property type="match status" value="1"/>
</dbReference>